<dbReference type="Proteomes" id="UP000006048">
    <property type="component" value="Chromosome"/>
</dbReference>
<dbReference type="Pfam" id="PF12487">
    <property type="entry name" value="DUF3703"/>
    <property type="match status" value="1"/>
</dbReference>
<evidence type="ECO:0000313" key="1">
    <source>
        <dbReference type="EMBL" id="AFM11663.1"/>
    </source>
</evidence>
<protein>
    <recommendedName>
        <fullName evidence="3">DUF3703 domain-containing protein</fullName>
    </recommendedName>
</protein>
<accession>I4B306</accession>
<reference evidence="1 2" key="1">
    <citation type="submission" date="2012-06" db="EMBL/GenBank/DDBJ databases">
        <title>The complete chromosome of genome of Turneriella parva DSM 21527.</title>
        <authorList>
            <consortium name="US DOE Joint Genome Institute (JGI-PGF)"/>
            <person name="Lucas S."/>
            <person name="Han J."/>
            <person name="Lapidus A."/>
            <person name="Bruce D."/>
            <person name="Goodwin L."/>
            <person name="Pitluck S."/>
            <person name="Peters L."/>
            <person name="Kyrpides N."/>
            <person name="Mavromatis K."/>
            <person name="Ivanova N."/>
            <person name="Mikhailova N."/>
            <person name="Chertkov O."/>
            <person name="Detter J.C."/>
            <person name="Tapia R."/>
            <person name="Han C."/>
            <person name="Land M."/>
            <person name="Hauser L."/>
            <person name="Markowitz V."/>
            <person name="Cheng J.-F."/>
            <person name="Hugenholtz P."/>
            <person name="Woyke T."/>
            <person name="Wu D."/>
            <person name="Gronow S."/>
            <person name="Wellnitz S."/>
            <person name="Brambilla E."/>
            <person name="Klenk H.-P."/>
            <person name="Eisen J.A."/>
        </authorList>
    </citation>
    <scope>NUCLEOTIDE SEQUENCE [LARGE SCALE GENOMIC DNA]</scope>
    <source>
        <strain evidence="2">ATCC BAA-1111 / DSM 21527 / NCTC 11395 / H</strain>
    </source>
</reference>
<dbReference type="KEGG" id="tpx:Turpa_1014"/>
<dbReference type="OrthoDB" id="330101at2"/>
<dbReference type="PATRIC" id="fig|869212.3.peg.992"/>
<dbReference type="HOGENOM" id="CLU_144767_1_0_12"/>
<evidence type="ECO:0000313" key="2">
    <source>
        <dbReference type="Proteomes" id="UP000006048"/>
    </source>
</evidence>
<sequence length="133" mass="15155">MNFKMPKAWKEAYKEELRQYRTSLNGLNLPQAWRHLERAHIIGQYHPVPHTAIHCRMLWFGLRSANLTEVFGQILRIAGGWLGSLLNRIPVGNTGGANVYIFARMPIPEDLRELLADADVEAKGLAGIKRKPR</sequence>
<keyword evidence="2" id="KW-1185">Reference proteome</keyword>
<evidence type="ECO:0008006" key="3">
    <source>
        <dbReference type="Google" id="ProtNLM"/>
    </source>
</evidence>
<proteinExistence type="predicted"/>
<dbReference type="EMBL" id="CP002959">
    <property type="protein sequence ID" value="AFM11663.1"/>
    <property type="molecule type" value="Genomic_DNA"/>
</dbReference>
<dbReference type="RefSeq" id="WP_014802181.1">
    <property type="nucleotide sequence ID" value="NC_018020.1"/>
</dbReference>
<organism evidence="1 2">
    <name type="scientific">Turneriella parva (strain ATCC BAA-1111 / DSM 21527 / NCTC 11395 / H)</name>
    <name type="common">Leptospira parva</name>
    <dbReference type="NCBI Taxonomy" id="869212"/>
    <lineage>
        <taxon>Bacteria</taxon>
        <taxon>Pseudomonadati</taxon>
        <taxon>Spirochaetota</taxon>
        <taxon>Spirochaetia</taxon>
        <taxon>Leptospirales</taxon>
        <taxon>Leptospiraceae</taxon>
        <taxon>Turneriella</taxon>
    </lineage>
</organism>
<dbReference type="STRING" id="869212.Turpa_1014"/>
<dbReference type="AlphaFoldDB" id="I4B306"/>
<gene>
    <name evidence="1" type="ordered locus">Turpa_1014</name>
</gene>
<dbReference type="InterPro" id="IPR022172">
    <property type="entry name" value="DUF3703"/>
</dbReference>
<name>I4B306_TURPD</name>